<organism evidence="1 2">
    <name type="scientific">Prorocentrum cordatum</name>
    <dbReference type="NCBI Taxonomy" id="2364126"/>
    <lineage>
        <taxon>Eukaryota</taxon>
        <taxon>Sar</taxon>
        <taxon>Alveolata</taxon>
        <taxon>Dinophyceae</taxon>
        <taxon>Prorocentrales</taxon>
        <taxon>Prorocentraceae</taxon>
        <taxon>Prorocentrum</taxon>
    </lineage>
</organism>
<proteinExistence type="predicted"/>
<evidence type="ECO:0000313" key="1">
    <source>
        <dbReference type="EMBL" id="CAK0799937.1"/>
    </source>
</evidence>
<comment type="caution">
    <text evidence="1">The sequence shown here is derived from an EMBL/GenBank/DDBJ whole genome shotgun (WGS) entry which is preliminary data.</text>
</comment>
<gene>
    <name evidence="1" type="ORF">PCOR1329_LOCUS8247</name>
</gene>
<keyword evidence="2" id="KW-1185">Reference proteome</keyword>
<name>A0ABN9Q2M8_9DINO</name>
<reference evidence="1" key="1">
    <citation type="submission" date="2023-10" db="EMBL/GenBank/DDBJ databases">
        <authorList>
            <person name="Chen Y."/>
            <person name="Shah S."/>
            <person name="Dougan E. K."/>
            <person name="Thang M."/>
            <person name="Chan C."/>
        </authorList>
    </citation>
    <scope>NUCLEOTIDE SEQUENCE [LARGE SCALE GENOMIC DNA]</scope>
</reference>
<dbReference type="Proteomes" id="UP001189429">
    <property type="component" value="Unassembled WGS sequence"/>
</dbReference>
<protein>
    <submittedName>
        <fullName evidence="1">Uncharacterized protein</fullName>
    </submittedName>
</protein>
<dbReference type="EMBL" id="CAUYUJ010002249">
    <property type="protein sequence ID" value="CAK0799937.1"/>
    <property type="molecule type" value="Genomic_DNA"/>
</dbReference>
<sequence length="109" mass="11120">MSQSKKATWRCDALGSPMQEAGVALPGGIVPVPVAVPVPVPTLPVVVRNGPGGPPGTFHVGECSPSVDRPCGQFWPSPLSPVCIAPVPPSPMPATPYKSMILSTSPNGK</sequence>
<evidence type="ECO:0000313" key="2">
    <source>
        <dbReference type="Proteomes" id="UP001189429"/>
    </source>
</evidence>
<feature type="non-terminal residue" evidence="1">
    <location>
        <position position="109"/>
    </location>
</feature>
<accession>A0ABN9Q2M8</accession>